<protein>
    <submittedName>
        <fullName evidence="1 3">Uncharacterized protein</fullName>
    </submittedName>
</protein>
<keyword evidence="2" id="KW-1185">Reference proteome</keyword>
<reference evidence="3" key="1">
    <citation type="submission" date="2017-02" db="UniProtKB">
        <authorList>
            <consortium name="WormBaseParasite"/>
        </authorList>
    </citation>
    <scope>IDENTIFICATION</scope>
</reference>
<name>A0A0N4X1C4_HAEPC</name>
<evidence type="ECO:0000313" key="1">
    <source>
        <dbReference type="EMBL" id="VDO68982.1"/>
    </source>
</evidence>
<dbReference type="EMBL" id="UZAF01020338">
    <property type="protein sequence ID" value="VDO68982.1"/>
    <property type="molecule type" value="Genomic_DNA"/>
</dbReference>
<organism evidence="3">
    <name type="scientific">Haemonchus placei</name>
    <name type="common">Barber's pole worm</name>
    <dbReference type="NCBI Taxonomy" id="6290"/>
    <lineage>
        <taxon>Eukaryota</taxon>
        <taxon>Metazoa</taxon>
        <taxon>Ecdysozoa</taxon>
        <taxon>Nematoda</taxon>
        <taxon>Chromadorea</taxon>
        <taxon>Rhabditida</taxon>
        <taxon>Rhabditina</taxon>
        <taxon>Rhabditomorpha</taxon>
        <taxon>Strongyloidea</taxon>
        <taxon>Trichostrongylidae</taxon>
        <taxon>Haemonchus</taxon>
    </lineage>
</organism>
<evidence type="ECO:0000313" key="3">
    <source>
        <dbReference type="WBParaSite" id="HPLM_0001811201-mRNA-1"/>
    </source>
</evidence>
<gene>
    <name evidence="1" type="ORF">HPLM_LOCUS18104</name>
</gene>
<reference evidence="1 2" key="2">
    <citation type="submission" date="2018-11" db="EMBL/GenBank/DDBJ databases">
        <authorList>
            <consortium name="Pathogen Informatics"/>
        </authorList>
    </citation>
    <scope>NUCLEOTIDE SEQUENCE [LARGE SCALE GENOMIC DNA]</scope>
    <source>
        <strain evidence="1 2">MHpl1</strain>
    </source>
</reference>
<sequence>MLETTAASFSFSCHHLILADPYLSASFDFSGGDLQRPNQWTVLCCDFFIGNCLRVCYEHLIAMPDKDKINLCSVLTAVDDEVRATFPKSRVYNGEIMRVCIFENLLVISVT</sequence>
<dbReference type="OrthoDB" id="10625784at2759"/>
<dbReference type="Proteomes" id="UP000268014">
    <property type="component" value="Unassembled WGS sequence"/>
</dbReference>
<evidence type="ECO:0000313" key="2">
    <source>
        <dbReference type="Proteomes" id="UP000268014"/>
    </source>
</evidence>
<dbReference type="AlphaFoldDB" id="A0A0N4X1C4"/>
<dbReference type="WBParaSite" id="HPLM_0001811201-mRNA-1">
    <property type="protein sequence ID" value="HPLM_0001811201-mRNA-1"/>
    <property type="gene ID" value="HPLM_0001811201"/>
</dbReference>
<accession>A0A0N4X1C4</accession>
<proteinExistence type="predicted"/>